<feature type="domain" description="Metallo-beta-lactamase" evidence="2">
    <location>
        <begin position="17"/>
        <end position="228"/>
    </location>
</feature>
<accession>A0A1U7JEZ7</accession>
<dbReference type="PANTHER" id="PTHR11203:SF37">
    <property type="entry name" value="INTEGRATOR COMPLEX SUBUNIT 11"/>
    <property type="match status" value="1"/>
</dbReference>
<dbReference type="Gene3D" id="3.60.15.10">
    <property type="entry name" value="Ribonuclease Z/Hydroxyacylglutathione hydrolase-like"/>
    <property type="match status" value="1"/>
</dbReference>
<dbReference type="SUPFAM" id="SSF56281">
    <property type="entry name" value="Metallo-hydrolase/oxidoreductase"/>
    <property type="match status" value="1"/>
</dbReference>
<dbReference type="AlphaFoldDB" id="A0A1U7JEZ7"/>
<evidence type="ECO:0000313" key="4">
    <source>
        <dbReference type="EMBL" id="OKL43313.1"/>
    </source>
</evidence>
<dbReference type="PANTHER" id="PTHR11203">
    <property type="entry name" value="CLEAVAGE AND POLYADENYLATION SPECIFICITY FACTOR FAMILY MEMBER"/>
    <property type="match status" value="1"/>
</dbReference>
<dbReference type="STRING" id="197461.A3843_13885"/>
<dbReference type="Pfam" id="PF07521">
    <property type="entry name" value="RMMBL"/>
    <property type="match status" value="1"/>
</dbReference>
<keyword evidence="5" id="KW-1185">Reference proteome</keyword>
<evidence type="ECO:0000256" key="1">
    <source>
        <dbReference type="ARBA" id="ARBA00022801"/>
    </source>
</evidence>
<feature type="domain" description="Beta-Casp" evidence="3">
    <location>
        <begin position="259"/>
        <end position="379"/>
    </location>
</feature>
<dbReference type="GO" id="GO:0016787">
    <property type="term" value="F:hydrolase activity"/>
    <property type="evidence" value="ECO:0007669"/>
    <property type="project" value="UniProtKB-KW"/>
</dbReference>
<gene>
    <name evidence="4" type="ORF">A3843_13885</name>
</gene>
<sequence>MGQKPKLHFFGAAQTVTGSCMMVETDRARVLVDCGMFQGSKTERELNYRAFPFTPSKLDAVVLTHAHIDHSGLLPKLMRAGFEGPIHATTATRDLCAVMLPDSGHIQEMEVQHLNRRNRRRGRHKVEPIYTAHDAMRTITQFEAQPYETWVGVAEGIRVRFWNAGHLLGSASVEMEVICDGSRTRLLFSGDLGPNHKLLQYDPEAPAGWDYVICESTYGDEDRFGVTESQRRGMLRAIVKEACKPDGALIIPSFAVERTQELLADLVWLMENNKVPQAPIIIDSPLATRASAIFHDHARELEHGDILRRAMNAHHVRFTETVEQSKALDHMHGFHIVISASGMCEAGRIRHRLKNWLWRDEGTVLLVGYQASGTLGRILEDGANTVRIQGQEIAVRAHIQKLDLYSGHADAPELEAWVKDRLPIRSGLFLVHGEAQAISGLKQRVERFLPTGRVMVPSLDAVFRLTDEGPELVLEDLPPPRIDPIYLGHGDWNNEFQELLLDFQETLHEAPDDKARRVILRRLRRALDADAT</sequence>
<dbReference type="InterPro" id="IPR001279">
    <property type="entry name" value="Metallo-B-lactamas"/>
</dbReference>
<organism evidence="4 5">
    <name type="scientific">Pseudovibrio exalbescens</name>
    <dbReference type="NCBI Taxonomy" id="197461"/>
    <lineage>
        <taxon>Bacteria</taxon>
        <taxon>Pseudomonadati</taxon>
        <taxon>Pseudomonadota</taxon>
        <taxon>Alphaproteobacteria</taxon>
        <taxon>Hyphomicrobiales</taxon>
        <taxon>Stappiaceae</taxon>
        <taxon>Pseudovibrio</taxon>
    </lineage>
</organism>
<protein>
    <submittedName>
        <fullName evidence="4">MBL fold metallo-hydrolase</fullName>
    </submittedName>
</protein>
<dbReference type="InterPro" id="IPR022712">
    <property type="entry name" value="Beta_Casp"/>
</dbReference>
<comment type="caution">
    <text evidence="4">The sequence shown here is derived from an EMBL/GenBank/DDBJ whole genome shotgun (WGS) entry which is preliminary data.</text>
</comment>
<keyword evidence="1 4" id="KW-0378">Hydrolase</keyword>
<dbReference type="SMART" id="SM00849">
    <property type="entry name" value="Lactamase_B"/>
    <property type="match status" value="1"/>
</dbReference>
<dbReference type="PROSITE" id="PS51257">
    <property type="entry name" value="PROKAR_LIPOPROTEIN"/>
    <property type="match status" value="1"/>
</dbReference>
<dbReference type="SMART" id="SM01027">
    <property type="entry name" value="Beta-Casp"/>
    <property type="match status" value="1"/>
</dbReference>
<evidence type="ECO:0000313" key="5">
    <source>
        <dbReference type="Proteomes" id="UP000185783"/>
    </source>
</evidence>
<dbReference type="EMBL" id="LVVZ01000020">
    <property type="protein sequence ID" value="OKL43313.1"/>
    <property type="molecule type" value="Genomic_DNA"/>
</dbReference>
<dbReference type="Pfam" id="PF00753">
    <property type="entry name" value="Lactamase_B"/>
    <property type="match status" value="1"/>
</dbReference>
<dbReference type="CDD" id="cd16295">
    <property type="entry name" value="TTHA0252-CPSF-like_MBL-fold"/>
    <property type="match status" value="1"/>
</dbReference>
<dbReference type="InterPro" id="IPR011108">
    <property type="entry name" value="RMMBL"/>
</dbReference>
<dbReference type="GO" id="GO:0004521">
    <property type="term" value="F:RNA endonuclease activity"/>
    <property type="evidence" value="ECO:0007669"/>
    <property type="project" value="TreeGrafter"/>
</dbReference>
<dbReference type="Gene3D" id="3.40.50.10890">
    <property type="match status" value="1"/>
</dbReference>
<evidence type="ECO:0000259" key="2">
    <source>
        <dbReference type="SMART" id="SM00849"/>
    </source>
</evidence>
<dbReference type="RefSeq" id="WP_028481681.1">
    <property type="nucleotide sequence ID" value="NZ_LVVZ01000020.1"/>
</dbReference>
<dbReference type="InterPro" id="IPR050698">
    <property type="entry name" value="MBL"/>
</dbReference>
<proteinExistence type="predicted"/>
<reference evidence="4 5" key="1">
    <citation type="submission" date="2016-03" db="EMBL/GenBank/DDBJ databases">
        <title>Genome sequence of Nesiotobacter sp. nov., a moderately halophilic alphaproteobacterium isolated from the Yellow Sea, China.</title>
        <authorList>
            <person name="Zhang G."/>
            <person name="Zhang R."/>
        </authorList>
    </citation>
    <scope>NUCLEOTIDE SEQUENCE [LARGE SCALE GENOMIC DNA]</scope>
    <source>
        <strain evidence="4 5">WB1-6</strain>
    </source>
</reference>
<dbReference type="InterPro" id="IPR036866">
    <property type="entry name" value="RibonucZ/Hydroxyglut_hydro"/>
</dbReference>
<name>A0A1U7JEZ7_9HYPH</name>
<evidence type="ECO:0000259" key="3">
    <source>
        <dbReference type="SMART" id="SM01027"/>
    </source>
</evidence>
<dbReference type="Proteomes" id="UP000185783">
    <property type="component" value="Unassembled WGS sequence"/>
</dbReference>
<dbReference type="Pfam" id="PF10996">
    <property type="entry name" value="Beta-Casp"/>
    <property type="match status" value="1"/>
</dbReference>